<dbReference type="GO" id="GO:0046872">
    <property type="term" value="F:metal ion binding"/>
    <property type="evidence" value="ECO:0007669"/>
    <property type="project" value="UniProtKB-KW"/>
</dbReference>
<keyword evidence="12" id="KW-1185">Reference proteome</keyword>
<evidence type="ECO:0000313" key="11">
    <source>
        <dbReference type="EMBL" id="KAJ9642593.1"/>
    </source>
</evidence>
<comment type="catalytic activity">
    <reaction evidence="9">
        <text>feruloyl-polysaccharide + H2O = ferulate + polysaccharide.</text>
        <dbReference type="EC" id="3.1.1.73"/>
    </reaction>
</comment>
<keyword evidence="2" id="KW-0719">Serine esterase</keyword>
<evidence type="ECO:0000256" key="10">
    <source>
        <dbReference type="RuleBase" id="RU361238"/>
    </source>
</evidence>
<keyword evidence="5 10" id="KW-0732">Signal</keyword>
<organism evidence="11 12">
    <name type="scientific">Knufia peltigerae</name>
    <dbReference type="NCBI Taxonomy" id="1002370"/>
    <lineage>
        <taxon>Eukaryota</taxon>
        <taxon>Fungi</taxon>
        <taxon>Dikarya</taxon>
        <taxon>Ascomycota</taxon>
        <taxon>Pezizomycotina</taxon>
        <taxon>Eurotiomycetes</taxon>
        <taxon>Chaetothyriomycetidae</taxon>
        <taxon>Chaetothyriales</taxon>
        <taxon>Trichomeriaceae</taxon>
        <taxon>Knufia</taxon>
    </lineage>
</organism>
<evidence type="ECO:0000256" key="7">
    <source>
        <dbReference type="ARBA" id="ARBA00022837"/>
    </source>
</evidence>
<dbReference type="AlphaFoldDB" id="A0AA39D0H1"/>
<dbReference type="PANTHER" id="PTHR33938">
    <property type="entry name" value="FERULOYL ESTERASE B-RELATED"/>
    <property type="match status" value="1"/>
</dbReference>
<evidence type="ECO:0000313" key="12">
    <source>
        <dbReference type="Proteomes" id="UP001172681"/>
    </source>
</evidence>
<dbReference type="EC" id="3.1.1.-" evidence="10"/>
<sequence>MRIRQFAATLASCLWFSSSLSQAATTTTTTTTTTFEQQCSQLSSQLLGLENATVWFTEYVAGGTNLTFPQNNVTCARPSQVVDVDLCRVALYVATSNRSGISMEAWLPMNWTGRFLSTGNGGISGCIQYEDMAYTVGLGFATVGANNGHNGTGGHAFLDNPDVVTDFGWRSIHTNVVVGKQITNTFYNRTYTKSYYLGCSTGGRQGFKSAQAFPDDFDGVVAGSPAIRFNALTSWSGNFYPIIRDAGAQGFPANTTWEAIDAAILAQCDTAALGDAPDGFLEDPELCHFRPEALVCPTLSSNVTSCISGAQANAIRAIFSPLYGVNGSFVYPEMQIGPTILETVFAIYSPAQFAYTVDWFKYAVYNDPSYDTDNLTPEDWAYAISLNAGDTNTFDGDLSAFRGKGGKLLTYHGQADPIISSANSPTYYDHVSRTMNLPSASLDDFYRFFRISGMGHCGGGPGATFIGNLGAALASLDPDQNVLTAMVRWVEQGTAPDTILGTKFVNDTVSLGVDFRRAHCRYPFRNVYVGGNATDAWKDPANWECQ</sequence>
<dbReference type="GO" id="GO:0045493">
    <property type="term" value="P:xylan catabolic process"/>
    <property type="evidence" value="ECO:0007669"/>
    <property type="project" value="UniProtKB-KW"/>
</dbReference>
<protein>
    <recommendedName>
        <fullName evidence="10">Carboxylic ester hydrolase</fullName>
        <ecNumber evidence="10">3.1.1.-</ecNumber>
    </recommendedName>
</protein>
<evidence type="ECO:0000256" key="8">
    <source>
        <dbReference type="ARBA" id="ARBA00023157"/>
    </source>
</evidence>
<dbReference type="SUPFAM" id="SSF53474">
    <property type="entry name" value="alpha/beta-Hydrolases"/>
    <property type="match status" value="1"/>
</dbReference>
<dbReference type="Pfam" id="PF07519">
    <property type="entry name" value="Tannase"/>
    <property type="match status" value="1"/>
</dbReference>
<keyword evidence="6 10" id="KW-0378">Hydrolase</keyword>
<evidence type="ECO:0000256" key="2">
    <source>
        <dbReference type="ARBA" id="ARBA00022487"/>
    </source>
</evidence>
<evidence type="ECO:0000256" key="4">
    <source>
        <dbReference type="ARBA" id="ARBA00022723"/>
    </source>
</evidence>
<gene>
    <name evidence="11" type="primary">faeB-1</name>
    <name evidence="11" type="ORF">H2204_002241</name>
</gene>
<keyword evidence="7" id="KW-0106">Calcium</keyword>
<dbReference type="PANTHER" id="PTHR33938:SF15">
    <property type="entry name" value="FERULOYL ESTERASE B-RELATED"/>
    <property type="match status" value="1"/>
</dbReference>
<keyword evidence="3" id="KW-0624">Polysaccharide degradation</keyword>
<evidence type="ECO:0000256" key="3">
    <source>
        <dbReference type="ARBA" id="ARBA00022651"/>
    </source>
</evidence>
<reference evidence="11" key="1">
    <citation type="submission" date="2022-10" db="EMBL/GenBank/DDBJ databases">
        <title>Culturing micro-colonial fungi from biological soil crusts in the Mojave desert and describing Neophaeococcomyces mojavensis, and introducing the new genera and species Taxawa tesnikishii.</title>
        <authorList>
            <person name="Kurbessoian T."/>
            <person name="Stajich J.E."/>
        </authorList>
    </citation>
    <scope>NUCLEOTIDE SEQUENCE</scope>
    <source>
        <strain evidence="11">TK_35</strain>
    </source>
</reference>
<name>A0AA39D0H1_9EURO</name>
<keyword evidence="8" id="KW-1015">Disulfide bond</keyword>
<keyword evidence="3" id="KW-0858">Xylan degradation</keyword>
<keyword evidence="4" id="KW-0479">Metal-binding</keyword>
<evidence type="ECO:0000256" key="5">
    <source>
        <dbReference type="ARBA" id="ARBA00022729"/>
    </source>
</evidence>
<dbReference type="InterPro" id="IPR011118">
    <property type="entry name" value="Tannase/feruloyl_esterase"/>
</dbReference>
<evidence type="ECO:0000256" key="1">
    <source>
        <dbReference type="ARBA" id="ARBA00006249"/>
    </source>
</evidence>
<evidence type="ECO:0000256" key="6">
    <source>
        <dbReference type="ARBA" id="ARBA00022801"/>
    </source>
</evidence>
<dbReference type="InterPro" id="IPR029058">
    <property type="entry name" value="AB_hydrolase_fold"/>
</dbReference>
<feature type="chain" id="PRO_5041486660" description="Carboxylic ester hydrolase" evidence="10">
    <location>
        <begin position="24"/>
        <end position="546"/>
    </location>
</feature>
<dbReference type="EMBL" id="JAPDRN010000009">
    <property type="protein sequence ID" value="KAJ9642593.1"/>
    <property type="molecule type" value="Genomic_DNA"/>
</dbReference>
<dbReference type="Proteomes" id="UP001172681">
    <property type="component" value="Unassembled WGS sequence"/>
</dbReference>
<keyword evidence="3" id="KW-0119">Carbohydrate metabolism</keyword>
<accession>A0AA39D0H1</accession>
<dbReference type="GO" id="GO:0030600">
    <property type="term" value="F:feruloyl esterase activity"/>
    <property type="evidence" value="ECO:0007669"/>
    <property type="project" value="UniProtKB-EC"/>
</dbReference>
<comment type="caution">
    <text evidence="11">The sequence shown here is derived from an EMBL/GenBank/DDBJ whole genome shotgun (WGS) entry which is preliminary data.</text>
</comment>
<proteinExistence type="inferred from homology"/>
<feature type="signal peptide" evidence="10">
    <location>
        <begin position="1"/>
        <end position="23"/>
    </location>
</feature>
<evidence type="ECO:0000256" key="9">
    <source>
        <dbReference type="ARBA" id="ARBA00034075"/>
    </source>
</evidence>
<comment type="similarity">
    <text evidence="1 10">Belongs to the tannase family.</text>
</comment>